<accession>A0A7W7YTN4</accession>
<sequence>MTQTLIGLDYEGVPAVKITKGSIDPAEEPDDNVGSFLYNSKWTKDYKIAGIDLMPQVGAATFTPSGSGLSNYTKYTEPVGSFNINRQNSYFRNSYFPNLAYDLPLCEVKTKRISNGRFFGSVITEVLTGYDRRAGNWRTPAREWFGWGTGMTVYYNAGSGYLGTGTVVTNDFVWPSGQLNEPFYNNIVVWNLPGDSTAILDGTPPPPVGGATVIQLDSAGMRVAKPGFNLNSISRPTQLAFDTANHPTKIIGAADIYCPPGASSYDIGVTIPPNAVADVHFYQGSTIYYPMEPVGFEVKYGAEYWFSGSTIQFNNPYTACRARFIIYAVSTQGTTSGDNDVIRQFTSGGENVVQILRPGAGANPTFADIVVDSRWPCIQILKEGYISVGTGILTHTVNFDGAGCFPMVKYMTVHGGGSGSGGPEYFVPSWSSRVRAPFLNLCGVYKVGWSGGQGGDSTYCTLTNSQATFYTFRGQPIRRYYDDFEDYNNNVVSYDYDPSPIVGIRYYILGIPA</sequence>
<protein>
    <submittedName>
        <fullName evidence="1">Uncharacterized protein</fullName>
    </submittedName>
</protein>
<name>A0A7W7YTN4_9HYPH</name>
<dbReference type="EMBL" id="JACHIK010000003">
    <property type="protein sequence ID" value="MBB5041922.1"/>
    <property type="molecule type" value="Genomic_DNA"/>
</dbReference>
<gene>
    <name evidence="1" type="ORF">HNQ66_001305</name>
</gene>
<keyword evidence="2" id="KW-1185">Reference proteome</keyword>
<dbReference type="AlphaFoldDB" id="A0A7W7YTN4"/>
<reference evidence="1 2" key="1">
    <citation type="submission" date="2020-08" db="EMBL/GenBank/DDBJ databases">
        <title>Genomic Encyclopedia of Type Strains, Phase IV (KMG-IV): sequencing the most valuable type-strain genomes for metagenomic binning, comparative biology and taxonomic classification.</title>
        <authorList>
            <person name="Goeker M."/>
        </authorList>
    </citation>
    <scope>NUCLEOTIDE SEQUENCE [LARGE SCALE GENOMIC DNA]</scope>
    <source>
        <strain evidence="1 2">DSM 21319</strain>
    </source>
</reference>
<proteinExistence type="predicted"/>
<comment type="caution">
    <text evidence="1">The sequence shown here is derived from an EMBL/GenBank/DDBJ whole genome shotgun (WGS) entry which is preliminary data.</text>
</comment>
<evidence type="ECO:0000313" key="2">
    <source>
        <dbReference type="Proteomes" id="UP000535406"/>
    </source>
</evidence>
<evidence type="ECO:0000313" key="1">
    <source>
        <dbReference type="EMBL" id="MBB5041922.1"/>
    </source>
</evidence>
<dbReference type="Proteomes" id="UP000535406">
    <property type="component" value="Unassembled WGS sequence"/>
</dbReference>
<organism evidence="1 2">
    <name type="scientific">Shinella fusca</name>
    <dbReference type="NCBI Taxonomy" id="544480"/>
    <lineage>
        <taxon>Bacteria</taxon>
        <taxon>Pseudomonadati</taxon>
        <taxon>Pseudomonadota</taxon>
        <taxon>Alphaproteobacteria</taxon>
        <taxon>Hyphomicrobiales</taxon>
        <taxon>Rhizobiaceae</taxon>
        <taxon>Shinella</taxon>
    </lineage>
</organism>
<dbReference type="RefSeq" id="WP_184142036.1">
    <property type="nucleotide sequence ID" value="NZ_JACHIK010000003.1"/>
</dbReference>